<reference evidence="2" key="1">
    <citation type="submission" date="2010-11" db="EMBL/GenBank/DDBJ databases">
        <title>The complete genome of Mahella australiensis DSM 15567.</title>
        <authorList>
            <consortium name="US DOE Joint Genome Institute (JGI-PGF)"/>
            <person name="Lucas S."/>
            <person name="Copeland A."/>
            <person name="Lapidus A."/>
            <person name="Bruce D."/>
            <person name="Goodwin L."/>
            <person name="Pitluck S."/>
            <person name="Kyrpides N."/>
            <person name="Mavromatis K."/>
            <person name="Pagani I."/>
            <person name="Ivanova N."/>
            <person name="Teshima H."/>
            <person name="Brettin T."/>
            <person name="Detter J.C."/>
            <person name="Han C."/>
            <person name="Tapia R."/>
            <person name="Land M."/>
            <person name="Hauser L."/>
            <person name="Markowitz V."/>
            <person name="Cheng J.-F."/>
            <person name="Hugenholtz P."/>
            <person name="Woyke T."/>
            <person name="Wu D."/>
            <person name="Spring S."/>
            <person name="Pukall R."/>
            <person name="Steenblock K."/>
            <person name="Schneider S."/>
            <person name="Klenk H.-P."/>
            <person name="Eisen J.A."/>
        </authorList>
    </citation>
    <scope>NUCLEOTIDE SEQUENCE [LARGE SCALE GENOMIC DNA]</scope>
    <source>
        <strain evidence="2">DSM 15567 / CIP 107919 / 50-1 BON</strain>
    </source>
</reference>
<dbReference type="RefSeq" id="WP_013779726.1">
    <property type="nucleotide sequence ID" value="NC_015520.1"/>
</dbReference>
<dbReference type="OrthoDB" id="1676014at2"/>
<dbReference type="Proteomes" id="UP000008457">
    <property type="component" value="Chromosome"/>
</dbReference>
<name>F3ZVE2_MAHA5</name>
<dbReference type="KEGG" id="mas:Mahau_0069"/>
<keyword evidence="2" id="KW-1185">Reference proteome</keyword>
<protein>
    <recommendedName>
        <fullName evidence="3">Phage major capsid protein E</fullName>
    </recommendedName>
</protein>
<evidence type="ECO:0008006" key="3">
    <source>
        <dbReference type="Google" id="ProtNLM"/>
    </source>
</evidence>
<dbReference type="HOGENOM" id="CLU_787346_0_0_9"/>
<reference evidence="1 2" key="2">
    <citation type="journal article" date="2011" name="Stand. Genomic Sci.">
        <title>Complete genome sequence of Mahella australiensis type strain (50-1 BON).</title>
        <authorList>
            <person name="Sikorski J."/>
            <person name="Teshima H."/>
            <person name="Nolan M."/>
            <person name="Lucas S."/>
            <person name="Hammon N."/>
            <person name="Deshpande S."/>
            <person name="Cheng J.F."/>
            <person name="Pitluck S."/>
            <person name="Liolios K."/>
            <person name="Pagani I."/>
            <person name="Ivanova N."/>
            <person name="Huntemann M."/>
            <person name="Mavromatis K."/>
            <person name="Ovchinikova G."/>
            <person name="Pati A."/>
            <person name="Tapia R."/>
            <person name="Han C."/>
            <person name="Goodwin L."/>
            <person name="Chen A."/>
            <person name="Palaniappan K."/>
            <person name="Land M."/>
            <person name="Hauser L."/>
            <person name="Ngatchou-Djao O.D."/>
            <person name="Rohde M."/>
            <person name="Pukall R."/>
            <person name="Spring S."/>
            <person name="Abt B."/>
            <person name="Goker M."/>
            <person name="Detter J.C."/>
            <person name="Woyke T."/>
            <person name="Bristow J."/>
            <person name="Markowitz V."/>
            <person name="Hugenholtz P."/>
            <person name="Eisen J.A."/>
            <person name="Kyrpides N.C."/>
            <person name="Klenk H.P."/>
            <person name="Lapidus A."/>
        </authorList>
    </citation>
    <scope>NUCLEOTIDE SEQUENCE [LARGE SCALE GENOMIC DNA]</scope>
    <source>
        <strain evidence="2">DSM 15567 / CIP 107919 / 50-1 BON</strain>
    </source>
</reference>
<evidence type="ECO:0000313" key="1">
    <source>
        <dbReference type="EMBL" id="AEE95292.1"/>
    </source>
</evidence>
<gene>
    <name evidence="1" type="ordered locus">Mahau_0069</name>
</gene>
<dbReference type="STRING" id="697281.Mahau_0069"/>
<organism evidence="1 2">
    <name type="scientific">Mahella australiensis (strain DSM 15567 / CIP 107919 / 50-1 BON)</name>
    <dbReference type="NCBI Taxonomy" id="697281"/>
    <lineage>
        <taxon>Bacteria</taxon>
        <taxon>Bacillati</taxon>
        <taxon>Bacillota</taxon>
        <taxon>Clostridia</taxon>
        <taxon>Thermoanaerobacterales</taxon>
        <taxon>Thermoanaerobacterales Family IV. Incertae Sedis</taxon>
        <taxon>Mahella</taxon>
    </lineage>
</organism>
<accession>F3ZVE2</accession>
<proteinExistence type="predicted"/>
<evidence type="ECO:0000313" key="2">
    <source>
        <dbReference type="Proteomes" id="UP000008457"/>
    </source>
</evidence>
<sequence>MRILDAKSVLEERRKQTITETLEYEYNGRRGTVEKKIVNGEMELMQLNKPIGEMLTSPEDVENILKKVTLDVNFGREQVPLLYTPLYRRLSNPRFPRLVPIAEFSQARAVFLEHLEGEEVKFGSRVMVTGDGVPIVVYAAGFDGYTIETEAFDETWRLDQFNQALGEAYNALLNHIHLSPIFTYTYAAKNKTAAVTDASLSYLEKLRATIRNGLKHAAQDKNKTTNAVRKPTVLLAHSANQVDLTDAMSRMVINGTEYPALGQITTMIFYDGWSVTVGDKTYTYDGVPADKVYLIDPSRYFIELIKQDLVVENGQPDITRLTRAPIAAYAMRGVYASPADAVEEVTLPTA</sequence>
<dbReference type="EMBL" id="CP002360">
    <property type="protein sequence ID" value="AEE95292.1"/>
    <property type="molecule type" value="Genomic_DNA"/>
</dbReference>
<dbReference type="eggNOG" id="ENOG502Z816">
    <property type="taxonomic scope" value="Bacteria"/>
</dbReference>
<dbReference type="AlphaFoldDB" id="F3ZVE2"/>